<keyword evidence="2" id="KW-1185">Reference proteome</keyword>
<dbReference type="AlphaFoldDB" id="A0A346XYC0"/>
<gene>
    <name evidence="1" type="ORF">DVS28_a2536</name>
</gene>
<dbReference type="InterPro" id="IPR036291">
    <property type="entry name" value="NAD(P)-bd_dom_sf"/>
</dbReference>
<evidence type="ECO:0000313" key="1">
    <source>
        <dbReference type="EMBL" id="AXV07217.1"/>
    </source>
</evidence>
<organism evidence="1 2">
    <name type="scientific">Euzebya pacifica</name>
    <dbReference type="NCBI Taxonomy" id="1608957"/>
    <lineage>
        <taxon>Bacteria</taxon>
        <taxon>Bacillati</taxon>
        <taxon>Actinomycetota</taxon>
        <taxon>Nitriliruptoria</taxon>
        <taxon>Euzebyales</taxon>
    </lineage>
</organism>
<name>A0A346XYC0_9ACTN</name>
<dbReference type="PANTHER" id="PTHR43781">
    <property type="entry name" value="SACCHAROPINE DEHYDROGENASE"/>
    <property type="match status" value="1"/>
</dbReference>
<sequence length="380" mass="39192">MVGIMAHRPTDPQRARGGGGTLCGMRRRIVVVGATGRTGRLVAQELAGRPHVLLVARRADALATLGRTTDLPARCADLDGLGGVLVPGDIVLSCVGPHDVVGDRVVDAAVHVGATYLDVTGEPAFLARLHTDHGPRAASSGVSLLPAVGYEYLPGLLLSELALDAAGPAARRVEVAYLVDGGLDAGSATARRSLVRALTRPTTTFRRGVHHAETVAARRGEFRAGGQLHTTVSLGGLEVWSLPTRHPDLDRVDVHTGWFGAAAPLLQLGALLSGPARMLGVDRLMDGAVAILGDGDDEGLSTGTSRFVVRVRDERGGVLAREEAVAGNAIVLAARLAAATADALAERPLGDVPTGATDPVAALGLQAVGRLAEWAGLVRL</sequence>
<dbReference type="PANTHER" id="PTHR43781:SF1">
    <property type="entry name" value="SACCHAROPINE DEHYDROGENASE"/>
    <property type="match status" value="1"/>
</dbReference>
<proteinExistence type="predicted"/>
<accession>A0A346XYC0</accession>
<dbReference type="Gene3D" id="3.40.50.720">
    <property type="entry name" value="NAD(P)-binding Rossmann-like Domain"/>
    <property type="match status" value="1"/>
</dbReference>
<protein>
    <recommendedName>
        <fullName evidence="3">Saccharopine dehydrogenase NADP binding domain-containing protein</fullName>
    </recommendedName>
</protein>
<evidence type="ECO:0000313" key="2">
    <source>
        <dbReference type="Proteomes" id="UP000264006"/>
    </source>
</evidence>
<evidence type="ECO:0008006" key="3">
    <source>
        <dbReference type="Google" id="ProtNLM"/>
    </source>
</evidence>
<dbReference type="SUPFAM" id="SSF51735">
    <property type="entry name" value="NAD(P)-binding Rossmann-fold domains"/>
    <property type="match status" value="1"/>
</dbReference>
<reference evidence="1 2" key="1">
    <citation type="submission" date="2018-09" db="EMBL/GenBank/DDBJ databases">
        <title>Complete genome sequence of Euzebya sp. DY32-46 isolated from seawater of Pacific Ocean.</title>
        <authorList>
            <person name="Xu L."/>
            <person name="Wu Y.-H."/>
            <person name="Xu X.-W."/>
        </authorList>
    </citation>
    <scope>NUCLEOTIDE SEQUENCE [LARGE SCALE GENOMIC DNA]</scope>
    <source>
        <strain evidence="1 2">DY32-46</strain>
    </source>
</reference>
<dbReference type="Proteomes" id="UP000264006">
    <property type="component" value="Chromosome"/>
</dbReference>
<dbReference type="KEGG" id="euz:DVS28_a2536"/>
<dbReference type="EMBL" id="CP031165">
    <property type="protein sequence ID" value="AXV07217.1"/>
    <property type="molecule type" value="Genomic_DNA"/>
</dbReference>